<name>A0A2L1GQB3_9BACT</name>
<dbReference type="Gene3D" id="3.30.1360.40">
    <property type="match status" value="1"/>
</dbReference>
<evidence type="ECO:0000259" key="8">
    <source>
        <dbReference type="Pfam" id="PF01765"/>
    </source>
</evidence>
<dbReference type="Proteomes" id="UP000239867">
    <property type="component" value="Chromosome"/>
</dbReference>
<dbReference type="RefSeq" id="WP_104937091.1">
    <property type="nucleotide sequence ID" value="NZ_CP021255.1"/>
</dbReference>
<organism evidence="9 10">
    <name type="scientific">Desulfobulbus oralis</name>
    <dbReference type="NCBI Taxonomy" id="1986146"/>
    <lineage>
        <taxon>Bacteria</taxon>
        <taxon>Pseudomonadati</taxon>
        <taxon>Thermodesulfobacteriota</taxon>
        <taxon>Desulfobulbia</taxon>
        <taxon>Desulfobulbales</taxon>
        <taxon>Desulfobulbaceae</taxon>
        <taxon>Desulfobulbus</taxon>
    </lineage>
</organism>
<accession>A0A2L1GQB3</accession>
<dbReference type="GO" id="GO:0043023">
    <property type="term" value="F:ribosomal large subunit binding"/>
    <property type="evidence" value="ECO:0007669"/>
    <property type="project" value="TreeGrafter"/>
</dbReference>
<feature type="coiled-coil region" evidence="7">
    <location>
        <begin position="130"/>
        <end position="164"/>
    </location>
</feature>
<dbReference type="EMBL" id="CP021255">
    <property type="protein sequence ID" value="AVD71862.1"/>
    <property type="molecule type" value="Genomic_DNA"/>
</dbReference>
<evidence type="ECO:0000313" key="9">
    <source>
        <dbReference type="EMBL" id="AVD71862.1"/>
    </source>
</evidence>
<proteinExistence type="inferred from homology"/>
<dbReference type="Gene3D" id="1.10.132.20">
    <property type="entry name" value="Ribosome-recycling factor"/>
    <property type="match status" value="1"/>
</dbReference>
<gene>
    <name evidence="6" type="primary">frr</name>
    <name evidence="9" type="ORF">CAY53_10600</name>
</gene>
<evidence type="ECO:0000256" key="1">
    <source>
        <dbReference type="ARBA" id="ARBA00004496"/>
    </source>
</evidence>
<evidence type="ECO:0000256" key="4">
    <source>
        <dbReference type="ARBA" id="ARBA00022917"/>
    </source>
</evidence>
<reference evidence="9 10" key="1">
    <citation type="journal article" date="2018" name="MBio">
        <title>Insights into the evolution of host association through the isolation and characterization of a novel human periodontal pathobiont, Desulfobulbus oralis.</title>
        <authorList>
            <person name="Cross K.L."/>
            <person name="Chirania P."/>
            <person name="Xiong W."/>
            <person name="Beall C.J."/>
            <person name="Elkins J.G."/>
            <person name="Giannone R.J."/>
            <person name="Griffen A.L."/>
            <person name="Guss A.M."/>
            <person name="Hettich R.L."/>
            <person name="Joshi S.S."/>
            <person name="Mokrzan E.M."/>
            <person name="Martin R.K."/>
            <person name="Zhulin I.B."/>
            <person name="Leys E.J."/>
            <person name="Podar M."/>
        </authorList>
    </citation>
    <scope>NUCLEOTIDE SEQUENCE [LARGE SCALE GENOMIC DNA]</scope>
    <source>
        <strain evidence="9 10">ORNL</strain>
    </source>
</reference>
<dbReference type="AlphaFoldDB" id="A0A2L1GQB3"/>
<keyword evidence="7" id="KW-0175">Coiled coil</keyword>
<dbReference type="GO" id="GO:0005829">
    <property type="term" value="C:cytosol"/>
    <property type="evidence" value="ECO:0007669"/>
    <property type="project" value="GOC"/>
</dbReference>
<feature type="domain" description="Ribosome recycling factor" evidence="8">
    <location>
        <begin position="18"/>
        <end position="181"/>
    </location>
</feature>
<keyword evidence="4 6" id="KW-0648">Protein biosynthesis</keyword>
<protein>
    <recommendedName>
        <fullName evidence="6">Ribosome-recycling factor</fullName>
        <shortName evidence="6">RRF</shortName>
    </recommendedName>
    <alternativeName>
        <fullName evidence="6">Ribosome-releasing factor</fullName>
    </alternativeName>
</protein>
<dbReference type="Pfam" id="PF01765">
    <property type="entry name" value="RRF"/>
    <property type="match status" value="1"/>
</dbReference>
<keyword evidence="3 6" id="KW-0963">Cytoplasm</keyword>
<dbReference type="FunFam" id="1.10.132.20:FF:000001">
    <property type="entry name" value="Ribosome-recycling factor"/>
    <property type="match status" value="1"/>
</dbReference>
<dbReference type="InterPro" id="IPR002661">
    <property type="entry name" value="Ribosome_recyc_fac"/>
</dbReference>
<evidence type="ECO:0000256" key="2">
    <source>
        <dbReference type="ARBA" id="ARBA00005912"/>
    </source>
</evidence>
<dbReference type="InterPro" id="IPR023584">
    <property type="entry name" value="Ribosome_recyc_fac_dom"/>
</dbReference>
<evidence type="ECO:0000256" key="6">
    <source>
        <dbReference type="HAMAP-Rule" id="MF_00040"/>
    </source>
</evidence>
<evidence type="ECO:0000256" key="3">
    <source>
        <dbReference type="ARBA" id="ARBA00022490"/>
    </source>
</evidence>
<dbReference type="FunFam" id="3.30.1360.40:FF:000001">
    <property type="entry name" value="Ribosome-recycling factor"/>
    <property type="match status" value="1"/>
</dbReference>
<comment type="function">
    <text evidence="5 6">Responsible for the release of ribosomes from messenger RNA at the termination of protein biosynthesis. May increase the efficiency of translation by recycling ribosomes from one round of translation to another.</text>
</comment>
<evidence type="ECO:0000256" key="5">
    <source>
        <dbReference type="ARBA" id="ARBA00025050"/>
    </source>
</evidence>
<dbReference type="HAMAP" id="MF_00040">
    <property type="entry name" value="RRF"/>
    <property type="match status" value="1"/>
</dbReference>
<dbReference type="KEGG" id="deo:CAY53_10600"/>
<sequence>MIAVEDVKKKMDASIEALKRELMKIRTGRASLALLDGVRVNAYGSLMPLAQVGTLTVPESSTIAIKPWDPKMLPMIEKAILASDLGLTPANDGHVVRLSIPPLTGERRAELVKQVKKIGESYKVAVRNVRRDTNDALKKLKKDKEISEDEMTRLQDEIQKSTDACIATIDTVVASKEKEVMSV</sequence>
<dbReference type="SUPFAM" id="SSF55194">
    <property type="entry name" value="Ribosome recycling factor, RRF"/>
    <property type="match status" value="1"/>
</dbReference>
<evidence type="ECO:0000313" key="10">
    <source>
        <dbReference type="Proteomes" id="UP000239867"/>
    </source>
</evidence>
<dbReference type="CDD" id="cd00520">
    <property type="entry name" value="RRF"/>
    <property type="match status" value="1"/>
</dbReference>
<evidence type="ECO:0000256" key="7">
    <source>
        <dbReference type="SAM" id="Coils"/>
    </source>
</evidence>
<dbReference type="InterPro" id="IPR036191">
    <property type="entry name" value="RRF_sf"/>
</dbReference>
<keyword evidence="10" id="KW-1185">Reference proteome</keyword>
<dbReference type="PANTHER" id="PTHR20982:SF3">
    <property type="entry name" value="MITOCHONDRIAL RIBOSOME RECYCLING FACTOR PSEUDO 1"/>
    <property type="match status" value="1"/>
</dbReference>
<dbReference type="NCBIfam" id="TIGR00496">
    <property type="entry name" value="frr"/>
    <property type="match status" value="1"/>
</dbReference>
<dbReference type="PANTHER" id="PTHR20982">
    <property type="entry name" value="RIBOSOME RECYCLING FACTOR"/>
    <property type="match status" value="1"/>
</dbReference>
<dbReference type="GO" id="GO:0002184">
    <property type="term" value="P:cytoplasmic translational termination"/>
    <property type="evidence" value="ECO:0007669"/>
    <property type="project" value="TreeGrafter"/>
</dbReference>
<comment type="subcellular location">
    <subcellularLocation>
        <location evidence="1 6">Cytoplasm</location>
    </subcellularLocation>
</comment>
<comment type="similarity">
    <text evidence="2 6">Belongs to the RRF family.</text>
</comment>
<dbReference type="OrthoDB" id="9804006at2"/>